<comment type="caution">
    <text evidence="8">The sequence shown here is derived from an EMBL/GenBank/DDBJ whole genome shotgun (WGS) entry which is preliminary data.</text>
</comment>
<evidence type="ECO:0000313" key="9">
    <source>
        <dbReference type="Proteomes" id="UP000648257"/>
    </source>
</evidence>
<evidence type="ECO:0000256" key="6">
    <source>
        <dbReference type="ARBA" id="ARBA00023004"/>
    </source>
</evidence>
<proteinExistence type="predicted"/>
<dbReference type="InterPro" id="IPR005123">
    <property type="entry name" value="Oxoglu/Fe-dep_dioxygenase_dom"/>
</dbReference>
<dbReference type="Pfam" id="PF13640">
    <property type="entry name" value="2OG-FeII_Oxy_3"/>
    <property type="match status" value="1"/>
</dbReference>
<protein>
    <submittedName>
        <fullName evidence="8">2OG-Fe(II) oxygenase</fullName>
    </submittedName>
</protein>
<gene>
    <name evidence="8" type="ORF">H8K52_03105</name>
</gene>
<dbReference type="InterPro" id="IPR051559">
    <property type="entry name" value="HIF_prolyl_hydroxylases"/>
</dbReference>
<keyword evidence="9" id="KW-1185">Reference proteome</keyword>
<evidence type="ECO:0000313" key="8">
    <source>
        <dbReference type="EMBL" id="MBC3806334.1"/>
    </source>
</evidence>
<evidence type="ECO:0000256" key="4">
    <source>
        <dbReference type="ARBA" id="ARBA00022964"/>
    </source>
</evidence>
<evidence type="ECO:0000259" key="7">
    <source>
        <dbReference type="PROSITE" id="PS51471"/>
    </source>
</evidence>
<reference evidence="8 9" key="1">
    <citation type="submission" date="2020-08" db="EMBL/GenBank/DDBJ databases">
        <title>Novel species isolated from subtropical streams in China.</title>
        <authorList>
            <person name="Lu H."/>
        </authorList>
    </citation>
    <scope>NUCLEOTIDE SEQUENCE [LARGE SCALE GENOMIC DNA]</scope>
    <source>
        <strain evidence="8 9">KACC 16656</strain>
    </source>
</reference>
<comment type="cofactor">
    <cofactor evidence="1">
        <name>L-ascorbate</name>
        <dbReference type="ChEBI" id="CHEBI:38290"/>
    </cofactor>
</comment>
<keyword evidence="6" id="KW-0408">Iron</keyword>
<sequence length="225" mass="25348">MLSAPHLNPLAVGSTICDTLSTTLCENLVQHGRSQHDLFLSAELSDTLAAECLVLQQSDVLQLARVGSGKHTILQSTIRSDQIAWLRAGQSTACDAYLLMMEHVRVLLNQTLYLGLEDYESHFSFYAPGAFYSKHLDRFQHDDARTISIVIYLNDQWLTAQGGALRLHPHLLPTHDISPIACRMVVFLSAEILHEVLPATRDRMSLTGWFRRRVDKKTLHSFRSP</sequence>
<keyword evidence="5" id="KW-0560">Oxidoreductase</keyword>
<dbReference type="Gene3D" id="2.60.120.620">
    <property type="entry name" value="q2cbj1_9rhob like domain"/>
    <property type="match status" value="1"/>
</dbReference>
<dbReference type="RefSeq" id="WP_186921334.1">
    <property type="nucleotide sequence ID" value="NZ_JACOFW010000002.1"/>
</dbReference>
<dbReference type="PROSITE" id="PS51471">
    <property type="entry name" value="FE2OG_OXY"/>
    <property type="match status" value="1"/>
</dbReference>
<dbReference type="InterPro" id="IPR044862">
    <property type="entry name" value="Pro_4_hyd_alph_FE2OG_OXY"/>
</dbReference>
<evidence type="ECO:0000256" key="3">
    <source>
        <dbReference type="ARBA" id="ARBA00022896"/>
    </source>
</evidence>
<evidence type="ECO:0000256" key="1">
    <source>
        <dbReference type="ARBA" id="ARBA00001961"/>
    </source>
</evidence>
<keyword evidence="4" id="KW-0223">Dioxygenase</keyword>
<organism evidence="8 9">
    <name type="scientific">Undibacterium seohonense</name>
    <dbReference type="NCBI Taxonomy" id="1344950"/>
    <lineage>
        <taxon>Bacteria</taxon>
        <taxon>Pseudomonadati</taxon>
        <taxon>Pseudomonadota</taxon>
        <taxon>Betaproteobacteria</taxon>
        <taxon>Burkholderiales</taxon>
        <taxon>Oxalobacteraceae</taxon>
        <taxon>Undibacterium</taxon>
    </lineage>
</organism>
<keyword evidence="3" id="KW-0847">Vitamin C</keyword>
<dbReference type="Proteomes" id="UP000648257">
    <property type="component" value="Unassembled WGS sequence"/>
</dbReference>
<accession>A0ABR6X0B5</accession>
<evidence type="ECO:0000256" key="2">
    <source>
        <dbReference type="ARBA" id="ARBA00022723"/>
    </source>
</evidence>
<dbReference type="InterPro" id="IPR006620">
    <property type="entry name" value="Pro_4_hyd_alph"/>
</dbReference>
<feature type="domain" description="Fe2OG dioxygenase" evidence="7">
    <location>
        <begin position="115"/>
        <end position="212"/>
    </location>
</feature>
<dbReference type="PANTHER" id="PTHR12907:SF26">
    <property type="entry name" value="HIF PROLYL HYDROXYLASE, ISOFORM C"/>
    <property type="match status" value="1"/>
</dbReference>
<name>A0ABR6X0B5_9BURK</name>
<dbReference type="EMBL" id="JACOFW010000002">
    <property type="protein sequence ID" value="MBC3806334.1"/>
    <property type="molecule type" value="Genomic_DNA"/>
</dbReference>
<evidence type="ECO:0000256" key="5">
    <source>
        <dbReference type="ARBA" id="ARBA00023002"/>
    </source>
</evidence>
<keyword evidence="2" id="KW-0479">Metal-binding</keyword>
<dbReference type="PANTHER" id="PTHR12907">
    <property type="entry name" value="EGL NINE HOMOLOG-RELATED"/>
    <property type="match status" value="1"/>
</dbReference>
<dbReference type="SMART" id="SM00702">
    <property type="entry name" value="P4Hc"/>
    <property type="match status" value="1"/>
</dbReference>